<dbReference type="PRINTS" id="PR00385">
    <property type="entry name" value="P450"/>
</dbReference>
<accession>A0A0S4IUA7</accession>
<name>A0A0S4IUA7_BODSA</name>
<dbReference type="Gene3D" id="1.10.630.10">
    <property type="entry name" value="Cytochrome P450"/>
    <property type="match status" value="1"/>
</dbReference>
<dbReference type="PANTHER" id="PTHR24291:SF50">
    <property type="entry name" value="BIFUNCTIONAL ALBAFLAVENONE MONOOXYGENASE_TERPENE SYNTHASE"/>
    <property type="match status" value="1"/>
</dbReference>
<dbReference type="GO" id="GO:0004497">
    <property type="term" value="F:monooxygenase activity"/>
    <property type="evidence" value="ECO:0007669"/>
    <property type="project" value="UniProtKB-KW"/>
</dbReference>
<gene>
    <name evidence="8" type="ORF">BSAL_64580</name>
</gene>
<dbReference type="SUPFAM" id="SSF48264">
    <property type="entry name" value="Cytochrome P450"/>
    <property type="match status" value="1"/>
</dbReference>
<dbReference type="PANTHER" id="PTHR24291">
    <property type="entry name" value="CYTOCHROME P450 FAMILY 4"/>
    <property type="match status" value="1"/>
</dbReference>
<keyword evidence="4" id="KW-0560">Oxidoreductase</keyword>
<dbReference type="EMBL" id="CYKH01000377">
    <property type="protein sequence ID" value="CUF66242.1"/>
    <property type="molecule type" value="Genomic_DNA"/>
</dbReference>
<dbReference type="GO" id="GO:0020037">
    <property type="term" value="F:heme binding"/>
    <property type="evidence" value="ECO:0007669"/>
    <property type="project" value="InterPro"/>
</dbReference>
<evidence type="ECO:0000256" key="7">
    <source>
        <dbReference type="PIRSR" id="PIRSR602401-1"/>
    </source>
</evidence>
<dbReference type="OrthoDB" id="1470350at2759"/>
<evidence type="ECO:0000313" key="9">
    <source>
        <dbReference type="Proteomes" id="UP000051952"/>
    </source>
</evidence>
<evidence type="ECO:0000256" key="5">
    <source>
        <dbReference type="ARBA" id="ARBA00023004"/>
    </source>
</evidence>
<evidence type="ECO:0000256" key="1">
    <source>
        <dbReference type="ARBA" id="ARBA00010617"/>
    </source>
</evidence>
<evidence type="ECO:0000256" key="6">
    <source>
        <dbReference type="ARBA" id="ARBA00023033"/>
    </source>
</evidence>
<organism evidence="8 9">
    <name type="scientific">Bodo saltans</name>
    <name type="common">Flagellated protozoan</name>
    <dbReference type="NCBI Taxonomy" id="75058"/>
    <lineage>
        <taxon>Eukaryota</taxon>
        <taxon>Discoba</taxon>
        <taxon>Euglenozoa</taxon>
        <taxon>Kinetoplastea</taxon>
        <taxon>Metakinetoplastina</taxon>
        <taxon>Eubodonida</taxon>
        <taxon>Bodonidae</taxon>
        <taxon>Bodo</taxon>
    </lineage>
</organism>
<reference evidence="9" key="1">
    <citation type="submission" date="2015-09" db="EMBL/GenBank/DDBJ databases">
        <authorList>
            <consortium name="Pathogen Informatics"/>
        </authorList>
    </citation>
    <scope>NUCLEOTIDE SEQUENCE [LARGE SCALE GENOMIC DNA]</scope>
    <source>
        <strain evidence="9">Lake Konstanz</strain>
    </source>
</reference>
<dbReference type="GO" id="GO:0005506">
    <property type="term" value="F:iron ion binding"/>
    <property type="evidence" value="ECO:0007669"/>
    <property type="project" value="InterPro"/>
</dbReference>
<dbReference type="Proteomes" id="UP000051952">
    <property type="component" value="Unassembled WGS sequence"/>
</dbReference>
<dbReference type="PRINTS" id="PR00463">
    <property type="entry name" value="EP450I"/>
</dbReference>
<comment type="similarity">
    <text evidence="1">Belongs to the cytochrome P450 family.</text>
</comment>
<feature type="binding site" description="axial binding residue" evidence="7">
    <location>
        <position position="384"/>
    </location>
    <ligand>
        <name>heme</name>
        <dbReference type="ChEBI" id="CHEBI:30413"/>
    </ligand>
    <ligandPart>
        <name>Fe</name>
        <dbReference type="ChEBI" id="CHEBI:18248"/>
    </ligandPart>
</feature>
<keyword evidence="5 7" id="KW-0408">Iron</keyword>
<evidence type="ECO:0000256" key="2">
    <source>
        <dbReference type="ARBA" id="ARBA00022617"/>
    </source>
</evidence>
<comment type="cofactor">
    <cofactor evidence="7">
        <name>heme</name>
        <dbReference type="ChEBI" id="CHEBI:30413"/>
    </cofactor>
</comment>
<dbReference type="OMA" id="WKHQRRT"/>
<keyword evidence="2 7" id="KW-0349">Heme</keyword>
<evidence type="ECO:0000256" key="3">
    <source>
        <dbReference type="ARBA" id="ARBA00022723"/>
    </source>
</evidence>
<dbReference type="VEuPathDB" id="TriTrypDB:BSAL_64580"/>
<dbReference type="GO" id="GO:0016705">
    <property type="term" value="F:oxidoreductase activity, acting on paired donors, with incorporation or reduction of molecular oxygen"/>
    <property type="evidence" value="ECO:0007669"/>
    <property type="project" value="InterPro"/>
</dbReference>
<proteinExistence type="inferred from homology"/>
<evidence type="ECO:0000313" key="8">
    <source>
        <dbReference type="EMBL" id="CUF66242.1"/>
    </source>
</evidence>
<keyword evidence="6" id="KW-0503">Monooxygenase</keyword>
<dbReference type="InterPro" id="IPR050196">
    <property type="entry name" value="Cytochrome_P450_Monoox"/>
</dbReference>
<keyword evidence="9" id="KW-1185">Reference proteome</keyword>
<dbReference type="InterPro" id="IPR002401">
    <property type="entry name" value="Cyt_P450_E_grp-I"/>
</dbReference>
<dbReference type="Pfam" id="PF00067">
    <property type="entry name" value="p450"/>
    <property type="match status" value="1"/>
</dbReference>
<protein>
    <submittedName>
        <fullName evidence="8">Cytochrome p450-like protein, putative</fullName>
    </submittedName>
</protein>
<dbReference type="InterPro" id="IPR036396">
    <property type="entry name" value="Cyt_P450_sf"/>
</dbReference>
<dbReference type="AlphaFoldDB" id="A0A0S4IUA7"/>
<dbReference type="InterPro" id="IPR001128">
    <property type="entry name" value="Cyt_P450"/>
</dbReference>
<sequence>MARWCEEAGNMITFNVAGQRVVYVNDPKLIKRVLLTNQRNYCKDIGTSYKHFMCLLGSGLVTSEGDKWKKGRLLLSHALRIDILDEIPTITHSAISKIIAKLNKNESVDLNEEFRHMTLQVIGEAALSFTPEQTDAIFPSLYLPIVHECNRRVWEPWRQFLPFLNGSRERSTCLKRLNEVLCKTIRERWALRADEKRQGITRKQDIMDLCMSQIPELDDAIVAQLRDDVKTMLLAGHETSAALLTWATYELIAHPDIMEEVVRESLAVYGKHIAAGTIPDLEEVKRLTWTPAVLRETLRKHSVVPLTMRVALEDDIIPTSESGLGHEVVIPKNCTVAVGILGVHHRPDIWANPSTFSPKRFMGENMERVDPYAFIPFINGPRNCLGQHLSLMETQFALSWLVANMSLSLHGEQDVAKVGKHHPFIVPSVPNNGLHVSAIPRKVSP</sequence>
<keyword evidence="3 7" id="KW-0479">Metal-binding</keyword>
<evidence type="ECO:0000256" key="4">
    <source>
        <dbReference type="ARBA" id="ARBA00023002"/>
    </source>
</evidence>